<organism evidence="5 6">
    <name type="scientific">Helicobacter canis NCTC 12740</name>
    <dbReference type="NCBI Taxonomy" id="1357399"/>
    <lineage>
        <taxon>Bacteria</taxon>
        <taxon>Pseudomonadati</taxon>
        <taxon>Campylobacterota</taxon>
        <taxon>Epsilonproteobacteria</taxon>
        <taxon>Campylobacterales</taxon>
        <taxon>Helicobacteraceae</taxon>
        <taxon>Helicobacter</taxon>
    </lineage>
</organism>
<dbReference type="InterPro" id="IPR027417">
    <property type="entry name" value="P-loop_NTPase"/>
</dbReference>
<dbReference type="HOGENOM" id="CLU_000604_36_0_7"/>
<dbReference type="InterPro" id="IPR051309">
    <property type="entry name" value="ABCF_ATPase"/>
</dbReference>
<evidence type="ECO:0000256" key="2">
    <source>
        <dbReference type="ARBA" id="ARBA00022840"/>
    </source>
</evidence>
<dbReference type="CDD" id="cd03221">
    <property type="entry name" value="ABCF_EF-3"/>
    <property type="match status" value="2"/>
</dbReference>
<dbReference type="InterPro" id="IPR017871">
    <property type="entry name" value="ABC_transporter-like_CS"/>
</dbReference>
<evidence type="ECO:0000313" key="5">
    <source>
        <dbReference type="EMBL" id="ETD27187.1"/>
    </source>
</evidence>
<gene>
    <name evidence="5" type="ORF">HMPREF2087_00095</name>
</gene>
<dbReference type="STRING" id="1357399.HMPREF2087_00095"/>
<feature type="compositionally biased region" description="Basic and acidic residues" evidence="3">
    <location>
        <begin position="657"/>
        <end position="667"/>
    </location>
</feature>
<dbReference type="RefSeq" id="WP_023928978.1">
    <property type="nucleotide sequence ID" value="NZ_KI669458.1"/>
</dbReference>
<evidence type="ECO:0000313" key="6">
    <source>
        <dbReference type="Proteomes" id="UP000018688"/>
    </source>
</evidence>
<dbReference type="PATRIC" id="fig|1357399.3.peg.95"/>
<dbReference type="PANTHER" id="PTHR42855">
    <property type="entry name" value="ABC TRANSPORTER ATP-BINDING SUBUNIT"/>
    <property type="match status" value="1"/>
</dbReference>
<dbReference type="FunFam" id="3.40.50.300:FF:000011">
    <property type="entry name" value="Putative ABC transporter ATP-binding component"/>
    <property type="match status" value="1"/>
</dbReference>
<dbReference type="EMBL" id="AZJJ01000001">
    <property type="protein sequence ID" value="ETD27187.1"/>
    <property type="molecule type" value="Genomic_DNA"/>
</dbReference>
<feature type="domain" description="ABC transporter" evidence="4">
    <location>
        <begin position="336"/>
        <end position="553"/>
    </location>
</feature>
<dbReference type="Gene3D" id="1.10.287.380">
    <property type="entry name" value="Valyl-tRNA synthetase, C-terminal domain"/>
    <property type="match status" value="1"/>
</dbReference>
<dbReference type="AlphaFoldDB" id="V8CJB7"/>
<dbReference type="PROSITE" id="PS00211">
    <property type="entry name" value="ABC_TRANSPORTER_1"/>
    <property type="match status" value="2"/>
</dbReference>
<dbReference type="GO" id="GO:0016887">
    <property type="term" value="F:ATP hydrolysis activity"/>
    <property type="evidence" value="ECO:0007669"/>
    <property type="project" value="InterPro"/>
</dbReference>
<dbReference type="Pfam" id="PF16326">
    <property type="entry name" value="ABC_tran_CTD"/>
    <property type="match status" value="1"/>
</dbReference>
<reference evidence="5 6" key="1">
    <citation type="submission" date="2013-10" db="EMBL/GenBank/DDBJ databases">
        <title>The Genome Sequence of Helicobacter canis NCTC 12740.</title>
        <authorList>
            <consortium name="The Broad Institute Genomics Platform"/>
            <person name="Earl A."/>
            <person name="Fox J.G."/>
            <person name="Shen Z."/>
            <person name="Young S.K."/>
            <person name="Zeng Q."/>
            <person name="Gargeya S."/>
            <person name="Fitzgerald M."/>
            <person name="Abouelleil A."/>
            <person name="Alvarado L."/>
            <person name="Chapman S.B."/>
            <person name="Gainer-Dewar J."/>
            <person name="Goldberg J."/>
            <person name="Griggs A."/>
            <person name="Gujja S."/>
            <person name="Hansen M."/>
            <person name="Howarth C."/>
            <person name="Imamovic A."/>
            <person name="Ireland A."/>
            <person name="Larimer J."/>
            <person name="McCowan C."/>
            <person name="Murphy C."/>
            <person name="Pearson M."/>
            <person name="Poon T.W."/>
            <person name="Priest M."/>
            <person name="Roberts A."/>
            <person name="Saif S."/>
            <person name="Shea T."/>
            <person name="Sykes S."/>
            <person name="Wortman J."/>
            <person name="Nusbaum C."/>
            <person name="Birren B."/>
        </authorList>
    </citation>
    <scope>NUCLEOTIDE SEQUENCE [LARGE SCALE GENOMIC DNA]</scope>
    <source>
        <strain evidence="5 6">NCTC 12740</strain>
    </source>
</reference>
<feature type="region of interest" description="Disordered" evidence="3">
    <location>
        <begin position="713"/>
        <end position="734"/>
    </location>
</feature>
<accession>V8CJB7</accession>
<evidence type="ECO:0000256" key="1">
    <source>
        <dbReference type="ARBA" id="ARBA00022741"/>
    </source>
</evidence>
<dbReference type="InterPro" id="IPR003593">
    <property type="entry name" value="AAA+_ATPase"/>
</dbReference>
<name>V8CJB7_9HELI</name>
<dbReference type="GO" id="GO:0003677">
    <property type="term" value="F:DNA binding"/>
    <property type="evidence" value="ECO:0007669"/>
    <property type="project" value="InterPro"/>
</dbReference>
<dbReference type="PANTHER" id="PTHR42855:SF1">
    <property type="entry name" value="ABC TRANSPORTER DOMAIN-CONTAINING PROTEIN"/>
    <property type="match status" value="1"/>
</dbReference>
<dbReference type="PROSITE" id="PS50893">
    <property type="entry name" value="ABC_TRANSPORTER_2"/>
    <property type="match status" value="2"/>
</dbReference>
<evidence type="ECO:0000259" key="4">
    <source>
        <dbReference type="PROSITE" id="PS50893"/>
    </source>
</evidence>
<keyword evidence="1" id="KW-0547">Nucleotide-binding</keyword>
<feature type="region of interest" description="Disordered" evidence="3">
    <location>
        <begin position="657"/>
        <end position="680"/>
    </location>
</feature>
<feature type="domain" description="ABC transporter" evidence="4">
    <location>
        <begin position="4"/>
        <end position="260"/>
    </location>
</feature>
<dbReference type="OrthoDB" id="9762369at2"/>
<dbReference type="Gene3D" id="3.40.50.300">
    <property type="entry name" value="P-loop containing nucleotide triphosphate hydrolases"/>
    <property type="match status" value="2"/>
</dbReference>
<dbReference type="SUPFAM" id="SSF52540">
    <property type="entry name" value="P-loop containing nucleoside triphosphate hydrolases"/>
    <property type="match status" value="2"/>
</dbReference>
<proteinExistence type="predicted"/>
<dbReference type="InterPro" id="IPR037118">
    <property type="entry name" value="Val-tRNA_synth_C_sf"/>
</dbReference>
<dbReference type="eggNOG" id="COG0488">
    <property type="taxonomic scope" value="Bacteria"/>
</dbReference>
<dbReference type="InterPro" id="IPR003439">
    <property type="entry name" value="ABC_transporter-like_ATP-bd"/>
</dbReference>
<dbReference type="NCBIfam" id="NF000355">
    <property type="entry name" value="ribo_prot_ABC_F"/>
    <property type="match status" value="1"/>
</dbReference>
<dbReference type="InterPro" id="IPR032524">
    <property type="entry name" value="ABC_tran_C"/>
</dbReference>
<comment type="caution">
    <text evidence="5">The sequence shown here is derived from an EMBL/GenBank/DDBJ whole genome shotgun (WGS) entry which is preliminary data.</text>
</comment>
<protein>
    <recommendedName>
        <fullName evidence="4">ABC transporter domain-containing protein</fullName>
    </recommendedName>
</protein>
<keyword evidence="6" id="KW-1185">Reference proteome</keyword>
<dbReference type="GO" id="GO:0005524">
    <property type="term" value="F:ATP binding"/>
    <property type="evidence" value="ECO:0007669"/>
    <property type="project" value="UniProtKB-KW"/>
</dbReference>
<dbReference type="Proteomes" id="UP000018688">
    <property type="component" value="Unassembled WGS sequence"/>
</dbReference>
<dbReference type="SMART" id="SM00382">
    <property type="entry name" value="AAA"/>
    <property type="match status" value="2"/>
</dbReference>
<evidence type="ECO:0000256" key="3">
    <source>
        <dbReference type="SAM" id="MobiDB-lite"/>
    </source>
</evidence>
<dbReference type="Pfam" id="PF00005">
    <property type="entry name" value="ABC_tran"/>
    <property type="match status" value="2"/>
</dbReference>
<sequence>MALLSLSNAYKSFGARKVLENASLSLDDGERVAIIGKNGAGKSTLLKILCEQIPLDSGTLAKRPNLVAHILPQDPHFRADLSVREVCEASLQELVAIHKRVDEINALLQADSRELAQNTELLNELGTLTTQLDSIDGWDLEKRITELIENFHLKELQDRAIGTLSGGELKRLALATILMQPADLYILDEPTNHLDVEVVEFLESKLNALKACVLFISHDRYFIDNCARRIIEVDSSKLTNFRGGYGAYLSQKAAMLESLAKEHSRTLKLLKAEEEWLHKGVQARRKRNVLRKERVELLRAKAKQNPSLMRQIRLELERESKHHNRAHSHNAQKMIIECENLCVSMGGKPLIKDCSLRILQGDKIAIVGRNGAGKSSLLKVFLGEIAPQSGAIKRGELKIGYFAQTRKELDDSKSLIETFCPNGGDHIEVRGKSMHIYGYLKSFLFPKDLLTQKIGALSGGEKTRVSLALLFTKQYDCLLLDEPTNDLDIATINILEEYLLSFSGALLLVSHDRYFIDKLAQKLLILHNPLQLDSSARGSRGESSVEESLQSFSQYLELSKEIAYYKQLESSLTSRDSVLGEQCGSVAKIVKGTTAKVANLPQFLQSSHSPTASPRILEENQSSLRAVSAKQSTLESSAQVDSRGDYSACAESVDCHDFDKSKSRNDDENAQIPNKLAKDSRINKNAQNVFSQNAAGGRIFDEKVGLCSGEQGDKTCGLSPQRDTNSPLFRKKPTPKKLSYNEQRELATLPEHIQSLEAQKQLIEQRLSDETSLARYGVVALASELESITKELDSSYERYFFLEEKQESLKR</sequence>
<keyword evidence="2" id="KW-0067">ATP-binding</keyword>